<keyword evidence="7" id="KW-0472">Membrane</keyword>
<organism evidence="9 10">
    <name type="scientific">Esox lucius</name>
    <name type="common">Northern pike</name>
    <dbReference type="NCBI Taxonomy" id="8010"/>
    <lineage>
        <taxon>Eukaryota</taxon>
        <taxon>Metazoa</taxon>
        <taxon>Chordata</taxon>
        <taxon>Craniata</taxon>
        <taxon>Vertebrata</taxon>
        <taxon>Euteleostomi</taxon>
        <taxon>Actinopterygii</taxon>
        <taxon>Neopterygii</taxon>
        <taxon>Teleostei</taxon>
        <taxon>Protacanthopterygii</taxon>
        <taxon>Esociformes</taxon>
        <taxon>Esocidae</taxon>
        <taxon>Esox</taxon>
    </lineage>
</organism>
<dbReference type="Pfam" id="PF00354">
    <property type="entry name" value="Pentaxin"/>
    <property type="match status" value="1"/>
</dbReference>
<feature type="transmembrane region" description="Helical" evidence="7">
    <location>
        <begin position="13"/>
        <end position="33"/>
    </location>
</feature>
<reference evidence="9" key="3">
    <citation type="submission" date="2025-08" db="UniProtKB">
        <authorList>
            <consortium name="Ensembl"/>
        </authorList>
    </citation>
    <scope>IDENTIFICATION</scope>
</reference>
<dbReference type="RefSeq" id="XP_010888536.2">
    <property type="nucleotide sequence ID" value="XM_010890234.4"/>
</dbReference>
<dbReference type="GeneTree" id="ENSGT01100000263515"/>
<dbReference type="PANTHER" id="PTHR45869:SF2">
    <property type="entry name" value="C-REACTIVE PROTEIN-RELATED"/>
    <property type="match status" value="1"/>
</dbReference>
<reference evidence="9" key="2">
    <citation type="submission" date="2020-02" db="EMBL/GenBank/DDBJ databases">
        <title>Esox lucius (northern pike) genome, fEsoLuc1, primary haplotype.</title>
        <authorList>
            <person name="Myers G."/>
            <person name="Karagic N."/>
            <person name="Meyer A."/>
            <person name="Pippel M."/>
            <person name="Reichard M."/>
            <person name="Winkler S."/>
            <person name="Tracey A."/>
            <person name="Sims Y."/>
            <person name="Howe K."/>
            <person name="Rhie A."/>
            <person name="Formenti G."/>
            <person name="Durbin R."/>
            <person name="Fedrigo O."/>
            <person name="Jarvis E.D."/>
        </authorList>
    </citation>
    <scope>NUCLEOTIDE SEQUENCE [LARGE SCALE GENOMIC DNA]</scope>
</reference>
<comment type="similarity">
    <text evidence="6">Belongs to the pentraxin family.</text>
</comment>
<dbReference type="GO" id="GO:0046872">
    <property type="term" value="F:metal ion binding"/>
    <property type="evidence" value="ECO:0007669"/>
    <property type="project" value="UniProtKB-KW"/>
</dbReference>
<dbReference type="Bgee" id="ENSELUG00000019595">
    <property type="expression patterns" value="Expressed in liver and 7 other cell types or tissues"/>
</dbReference>
<protein>
    <recommendedName>
        <fullName evidence="6">Pentraxin family member</fullName>
    </recommendedName>
</protein>
<dbReference type="SMART" id="SM00159">
    <property type="entry name" value="PTX"/>
    <property type="match status" value="1"/>
</dbReference>
<feature type="domain" description="Pentraxin (PTX)" evidence="8">
    <location>
        <begin position="39"/>
        <end position="242"/>
    </location>
</feature>
<keyword evidence="7" id="KW-0812">Transmembrane</keyword>
<dbReference type="SUPFAM" id="SSF49899">
    <property type="entry name" value="Concanavalin A-like lectins/glucanases"/>
    <property type="match status" value="1"/>
</dbReference>
<evidence type="ECO:0000256" key="4">
    <source>
        <dbReference type="ARBA" id="ARBA00023157"/>
    </source>
</evidence>
<evidence type="ECO:0000259" key="8">
    <source>
        <dbReference type="PROSITE" id="PS51828"/>
    </source>
</evidence>
<dbReference type="PRINTS" id="PR00895">
    <property type="entry name" value="PENTAXIN"/>
</dbReference>
<evidence type="ECO:0000256" key="6">
    <source>
        <dbReference type="RuleBase" id="RU362112"/>
    </source>
</evidence>
<evidence type="ECO:0000313" key="10">
    <source>
        <dbReference type="Proteomes" id="UP000265140"/>
    </source>
</evidence>
<comment type="subunit">
    <text evidence="6">Homopentamer. Pentaxin (or pentraxin) have a discoid arrangement of 5 non-covalently bound subunits.</text>
</comment>
<keyword evidence="1 6" id="KW-0479">Metal-binding</keyword>
<keyword evidence="7" id="KW-1133">Transmembrane helix</keyword>
<sequence>MCPPVQMESNERALLNGMSPLLSLLIIGSLHLASTERPMKKTLVFPVATDTSYVELMPQKDLSIASFTLCMQLATELAKGKREIILFAYRTEQFDELNVWRESDGTYQMFMQSSKNGVSFNLPELNTIQTHLCLTWESQTGMAAFYVNGKRSLRKLYKMGHRVLPGGRVILGQDPDSLLGNFDINQSFVGEITDVNMWDYVLSTAMIRDLNDGKWVPRGNIFDWETINMKLNGNVTLFSEDL</sequence>
<dbReference type="PROSITE" id="PS51828">
    <property type="entry name" value="PTX_2"/>
    <property type="match status" value="1"/>
</dbReference>
<reference evidence="10" key="1">
    <citation type="journal article" date="2014" name="PLoS ONE">
        <title>The genome and linkage map of the northern pike (Esox lucius): conserved synteny revealed between the salmonid sister group and the Neoteleostei.</title>
        <authorList>
            <person name="Rondeau E.B."/>
            <person name="Minkley D.R."/>
            <person name="Leong J.S."/>
            <person name="Messmer A.M."/>
            <person name="Jantzen J.R."/>
            <person name="von Schalburg K.R."/>
            <person name="Lemon C."/>
            <person name="Bird N.H."/>
            <person name="Koop B.F."/>
        </authorList>
    </citation>
    <scope>NUCLEOTIDE SEQUENCE</scope>
</reference>
<dbReference type="KEGG" id="els:105019940"/>
<evidence type="ECO:0000313" key="9">
    <source>
        <dbReference type="Ensembl" id="ENSELUP00000020369.3"/>
    </source>
</evidence>
<evidence type="ECO:0000256" key="2">
    <source>
        <dbReference type="ARBA" id="ARBA00022729"/>
    </source>
</evidence>
<dbReference type="AlphaFoldDB" id="A0A3P8YUV2"/>
<comment type="subcellular location">
    <subcellularLocation>
        <location evidence="6">Secreted</location>
    </subcellularLocation>
</comment>
<dbReference type="PANTHER" id="PTHR45869">
    <property type="entry name" value="C-REACTIVE PROTEIN-RELATED"/>
    <property type="match status" value="1"/>
</dbReference>
<reference evidence="9" key="4">
    <citation type="submission" date="2025-09" db="UniProtKB">
        <authorList>
            <consortium name="Ensembl"/>
        </authorList>
    </citation>
    <scope>IDENTIFICATION</scope>
</reference>
<dbReference type="GeneID" id="105019940"/>
<evidence type="ECO:0000256" key="3">
    <source>
        <dbReference type="ARBA" id="ARBA00022837"/>
    </source>
</evidence>
<dbReference type="OMA" id="KCTHTES"/>
<comment type="cofactor">
    <cofactor evidence="6">
        <name>Ca(2+)</name>
        <dbReference type="ChEBI" id="CHEBI:29108"/>
    </cofactor>
    <text evidence="6">Binds 2 calcium ions per subunit.</text>
</comment>
<dbReference type="InterPro" id="IPR051005">
    <property type="entry name" value="Pentraxin_domain"/>
</dbReference>
<proteinExistence type="inferred from homology"/>
<keyword evidence="4" id="KW-1015">Disulfide bond</keyword>
<dbReference type="InterPro" id="IPR013320">
    <property type="entry name" value="ConA-like_dom_sf"/>
</dbReference>
<evidence type="ECO:0000256" key="7">
    <source>
        <dbReference type="SAM" id="Phobius"/>
    </source>
</evidence>
<keyword evidence="3 6" id="KW-0106">Calcium</keyword>
<dbReference type="InParanoid" id="A0A3P8YUV2"/>
<dbReference type="InterPro" id="IPR030476">
    <property type="entry name" value="Pentaxin_CS"/>
</dbReference>
<dbReference type="Ensembl" id="ENSELUT00000030776.3">
    <property type="protein sequence ID" value="ENSELUP00000020369.3"/>
    <property type="gene ID" value="ENSELUG00000019595.3"/>
</dbReference>
<dbReference type="PROSITE" id="PS00289">
    <property type="entry name" value="PTX_1"/>
    <property type="match status" value="1"/>
</dbReference>
<dbReference type="Gene3D" id="2.60.120.200">
    <property type="match status" value="1"/>
</dbReference>
<keyword evidence="10" id="KW-1185">Reference proteome</keyword>
<keyword evidence="2" id="KW-0732">Signal</keyword>
<evidence type="ECO:0000256" key="1">
    <source>
        <dbReference type="ARBA" id="ARBA00022723"/>
    </source>
</evidence>
<evidence type="ECO:0000256" key="5">
    <source>
        <dbReference type="PROSITE-ProRule" id="PRU01172"/>
    </source>
</evidence>
<dbReference type="Proteomes" id="UP000265140">
    <property type="component" value="Chromosome 22"/>
</dbReference>
<comment type="caution">
    <text evidence="5">Lacks conserved residue(s) required for the propagation of feature annotation.</text>
</comment>
<dbReference type="GO" id="GO:0005576">
    <property type="term" value="C:extracellular region"/>
    <property type="evidence" value="ECO:0007669"/>
    <property type="project" value="UniProtKB-SubCell"/>
</dbReference>
<dbReference type="InterPro" id="IPR001759">
    <property type="entry name" value="PTX_dom"/>
</dbReference>
<name>A0A3P8YUV2_ESOLU</name>
<accession>A0A3P8YUV2</accession>